<keyword evidence="2" id="KW-1185">Reference proteome</keyword>
<dbReference type="OrthoDB" id="9808314at2"/>
<protein>
    <submittedName>
        <fullName evidence="1">Uncharacterized protein</fullName>
    </submittedName>
</protein>
<evidence type="ECO:0000313" key="1">
    <source>
        <dbReference type="EMBL" id="PTN01096.1"/>
    </source>
</evidence>
<accession>A0A2T5BPU7</accession>
<comment type="caution">
    <text evidence="1">The sequence shown here is derived from an EMBL/GenBank/DDBJ whole genome shotgun (WGS) entry which is preliminary data.</text>
</comment>
<evidence type="ECO:0000313" key="2">
    <source>
        <dbReference type="Proteomes" id="UP000243859"/>
    </source>
</evidence>
<sequence length="67" mass="7910">MTVENFRAGIDRLLREVEERPADRHALWDRIHEKIAQYQSLGQPLPEDIARLYAELDDDDVFDNFPV</sequence>
<name>A0A2T5BPU7_9RHOB</name>
<proteinExistence type="predicted"/>
<dbReference type="EMBL" id="QAAA01000017">
    <property type="protein sequence ID" value="PTN01096.1"/>
    <property type="molecule type" value="Genomic_DNA"/>
</dbReference>
<dbReference type="RefSeq" id="WP_107893230.1">
    <property type="nucleotide sequence ID" value="NZ_NHSI01000054.1"/>
</dbReference>
<dbReference type="Proteomes" id="UP000243859">
    <property type="component" value="Unassembled WGS sequence"/>
</dbReference>
<organism evidence="1 2">
    <name type="scientific">Rhodovulum imhoffii</name>
    <dbReference type="NCBI Taxonomy" id="365340"/>
    <lineage>
        <taxon>Bacteria</taxon>
        <taxon>Pseudomonadati</taxon>
        <taxon>Pseudomonadota</taxon>
        <taxon>Alphaproteobacteria</taxon>
        <taxon>Rhodobacterales</taxon>
        <taxon>Paracoccaceae</taxon>
        <taxon>Rhodovulum</taxon>
    </lineage>
</organism>
<dbReference type="AlphaFoldDB" id="A0A2T5BPU7"/>
<reference evidence="1 2" key="1">
    <citation type="submission" date="2018-04" db="EMBL/GenBank/DDBJ databases">
        <title>Genomic Encyclopedia of Archaeal and Bacterial Type Strains, Phase II (KMG-II): from individual species to whole genera.</title>
        <authorList>
            <person name="Goeker M."/>
        </authorList>
    </citation>
    <scope>NUCLEOTIDE SEQUENCE [LARGE SCALE GENOMIC DNA]</scope>
    <source>
        <strain evidence="1 2">DSM 18064</strain>
    </source>
</reference>
<gene>
    <name evidence="1" type="ORF">C8N32_11744</name>
</gene>